<keyword evidence="3" id="KW-1185">Reference proteome</keyword>
<reference evidence="1 2" key="1">
    <citation type="journal article" date="2014" name="PLoS Genet.">
        <title>The Genome of Spironucleus salmonicida Highlights a Fish Pathogen Adapted to Fluctuating Environments.</title>
        <authorList>
            <person name="Xu F."/>
            <person name="Jerlstrom-Hultqvist J."/>
            <person name="Einarsson E."/>
            <person name="Astvaldsson A."/>
            <person name="Svard S.G."/>
            <person name="Andersson J.O."/>
        </authorList>
    </citation>
    <scope>NUCLEOTIDE SEQUENCE</scope>
    <source>
        <strain evidence="2">ATCC 50377</strain>
    </source>
</reference>
<dbReference type="VEuPathDB" id="GiardiaDB:SS50377_25104"/>
<reference evidence="2" key="2">
    <citation type="submission" date="2020-12" db="EMBL/GenBank/DDBJ databases">
        <title>New Spironucleus salmonicida genome in near-complete chromosomes.</title>
        <authorList>
            <person name="Xu F."/>
            <person name="Kurt Z."/>
            <person name="Jimenez-Gonzalez A."/>
            <person name="Astvaldsson A."/>
            <person name="Andersson J.O."/>
            <person name="Svard S.G."/>
        </authorList>
    </citation>
    <scope>NUCLEOTIDE SEQUENCE</scope>
    <source>
        <strain evidence="2">ATCC 50377</strain>
    </source>
</reference>
<dbReference type="AlphaFoldDB" id="V6LK63"/>
<evidence type="ECO:0000313" key="1">
    <source>
        <dbReference type="EMBL" id="EST44713.1"/>
    </source>
</evidence>
<evidence type="ECO:0000313" key="2">
    <source>
        <dbReference type="EMBL" id="KAH0572989.1"/>
    </source>
</evidence>
<protein>
    <submittedName>
        <fullName evidence="1">Uncharacterized protein</fullName>
    </submittedName>
</protein>
<dbReference type="EMBL" id="KI546113">
    <property type="protein sequence ID" value="EST44713.1"/>
    <property type="molecule type" value="Genomic_DNA"/>
</dbReference>
<dbReference type="EMBL" id="AUWU02000005">
    <property type="protein sequence ID" value="KAH0572989.1"/>
    <property type="molecule type" value="Genomic_DNA"/>
</dbReference>
<organism evidence="1">
    <name type="scientific">Spironucleus salmonicida</name>
    <dbReference type="NCBI Taxonomy" id="348837"/>
    <lineage>
        <taxon>Eukaryota</taxon>
        <taxon>Metamonada</taxon>
        <taxon>Diplomonadida</taxon>
        <taxon>Hexamitidae</taxon>
        <taxon>Hexamitinae</taxon>
        <taxon>Spironucleus</taxon>
    </lineage>
</organism>
<name>V6LK63_9EUKA</name>
<accession>V6LK63</accession>
<evidence type="ECO:0000313" key="3">
    <source>
        <dbReference type="Proteomes" id="UP000018208"/>
    </source>
</evidence>
<gene>
    <name evidence="1" type="ORF">SS50377_15425</name>
    <name evidence="2" type="ORF">SS50377_25104</name>
</gene>
<proteinExistence type="predicted"/>
<dbReference type="Proteomes" id="UP000018208">
    <property type="component" value="Unassembled WGS sequence"/>
</dbReference>
<sequence>MLITTITSRCDQLKNIKIEQQINVSPLGPISRLESPIALLDGTSKTNENQQPPRVICVQQPSSFPEDQPVKSSVLGPHLLSKLPRTRLQPRDLRLLIQRSQMHALLQTECVSLYKFWFIVYREVIQAGRAICIQVSHSFQLAPRRYFAARVSWLAC</sequence>